<keyword evidence="2" id="KW-1185">Reference proteome</keyword>
<evidence type="ECO:0000313" key="1">
    <source>
        <dbReference type="EMBL" id="ATB33253.1"/>
    </source>
</evidence>
<proteinExistence type="predicted"/>
<reference evidence="1 2" key="1">
    <citation type="submission" date="2017-06" db="EMBL/GenBank/DDBJ databases">
        <authorList>
            <person name="Kim H.J."/>
            <person name="Triplett B.A."/>
        </authorList>
    </citation>
    <scope>NUCLEOTIDE SEQUENCE [LARGE SCALE GENOMIC DNA]</scope>
    <source>
        <strain evidence="1 2">DSM 14713</strain>
    </source>
</reference>
<gene>
    <name evidence="1" type="ORF">MEBOL_006744</name>
</gene>
<evidence type="ECO:0000313" key="2">
    <source>
        <dbReference type="Proteomes" id="UP000217289"/>
    </source>
</evidence>
<sequence>MKYVPTLVAVLGVLFPSAPSARESHDTASPPLVKRLRVTEGDLEPLPGGRLRIEAPKVRAVDRAEGTPRASRPGEELRVAELRFTYQGPTPRQQALRSGEMRRQVGLKLRARDGCNVVYVMWRLAPTPGLVVSVKSNPALSRSADCGNHGYKTVKPRTREPVPDIHPGAPHTLRAELQGALLRVRVDGTRVWEGALPPEAFAFDGPVGLRSDNGRFEVELRSTP</sequence>
<dbReference type="RefSeq" id="WP_245919097.1">
    <property type="nucleotide sequence ID" value="NZ_CP022163.1"/>
</dbReference>
<dbReference type="AlphaFoldDB" id="A0A250IPT0"/>
<dbReference type="EMBL" id="CP022163">
    <property type="protein sequence ID" value="ATB33253.1"/>
    <property type="molecule type" value="Genomic_DNA"/>
</dbReference>
<dbReference type="KEGG" id="mbd:MEBOL_006744"/>
<dbReference type="Proteomes" id="UP000217289">
    <property type="component" value="Chromosome"/>
</dbReference>
<name>A0A250IPT0_9BACT</name>
<accession>A0A250IPT0</accession>
<protein>
    <submittedName>
        <fullName evidence="1">Uncharacterized protein</fullName>
    </submittedName>
</protein>
<organism evidence="1 2">
    <name type="scientific">Melittangium boletus DSM 14713</name>
    <dbReference type="NCBI Taxonomy" id="1294270"/>
    <lineage>
        <taxon>Bacteria</taxon>
        <taxon>Pseudomonadati</taxon>
        <taxon>Myxococcota</taxon>
        <taxon>Myxococcia</taxon>
        <taxon>Myxococcales</taxon>
        <taxon>Cystobacterineae</taxon>
        <taxon>Archangiaceae</taxon>
        <taxon>Melittangium</taxon>
    </lineage>
</organism>